<dbReference type="GO" id="GO:0016020">
    <property type="term" value="C:membrane"/>
    <property type="evidence" value="ECO:0007669"/>
    <property type="project" value="UniProtKB-SubCell"/>
</dbReference>
<keyword evidence="2" id="KW-0488">Methylation</keyword>
<evidence type="ECO:0000313" key="8">
    <source>
        <dbReference type="Proteomes" id="UP000516957"/>
    </source>
</evidence>
<dbReference type="EMBL" id="JACCBE010000001">
    <property type="protein sequence ID" value="NYD57670.1"/>
    <property type="molecule type" value="Genomic_DNA"/>
</dbReference>
<comment type="caution">
    <text evidence="7">The sequence shown here is derived from an EMBL/GenBank/DDBJ whole genome shotgun (WGS) entry which is preliminary data.</text>
</comment>
<dbReference type="PANTHER" id="PTHR30093:SF44">
    <property type="entry name" value="TYPE II SECRETION SYSTEM CORE PROTEIN G"/>
    <property type="match status" value="1"/>
</dbReference>
<dbReference type="PANTHER" id="PTHR30093">
    <property type="entry name" value="GENERAL SECRETION PATHWAY PROTEIN G"/>
    <property type="match status" value="1"/>
</dbReference>
<keyword evidence="8" id="KW-1185">Reference proteome</keyword>
<evidence type="ECO:0000313" key="7">
    <source>
        <dbReference type="EMBL" id="NYD57670.1"/>
    </source>
</evidence>
<dbReference type="AlphaFoldDB" id="A0A7Y9JQQ9"/>
<keyword evidence="4 6" id="KW-1133">Transmembrane helix</keyword>
<keyword evidence="3 6" id="KW-0812">Transmembrane</keyword>
<dbReference type="PRINTS" id="PR00813">
    <property type="entry name" value="BCTERIALGSPG"/>
</dbReference>
<reference evidence="7 8" key="1">
    <citation type="submission" date="2020-07" db="EMBL/GenBank/DDBJ databases">
        <title>Sequencing the genomes of 1000 actinobacteria strains.</title>
        <authorList>
            <person name="Klenk H.-P."/>
        </authorList>
    </citation>
    <scope>NUCLEOTIDE SEQUENCE [LARGE SCALE GENOMIC DNA]</scope>
    <source>
        <strain evidence="7 8">DSM 18965</strain>
    </source>
</reference>
<dbReference type="Pfam" id="PF07963">
    <property type="entry name" value="N_methyl"/>
    <property type="match status" value="1"/>
</dbReference>
<keyword evidence="5 6" id="KW-0472">Membrane</keyword>
<dbReference type="PROSITE" id="PS00409">
    <property type="entry name" value="PROKAR_NTER_METHYL"/>
    <property type="match status" value="1"/>
</dbReference>
<organism evidence="7 8">
    <name type="scientific">Nocardioides marinisabuli</name>
    <dbReference type="NCBI Taxonomy" id="419476"/>
    <lineage>
        <taxon>Bacteria</taxon>
        <taxon>Bacillati</taxon>
        <taxon>Actinomycetota</taxon>
        <taxon>Actinomycetes</taxon>
        <taxon>Propionibacteriales</taxon>
        <taxon>Nocardioidaceae</taxon>
        <taxon>Nocardioides</taxon>
    </lineage>
</organism>
<evidence type="ECO:0000256" key="3">
    <source>
        <dbReference type="ARBA" id="ARBA00022692"/>
    </source>
</evidence>
<evidence type="ECO:0000256" key="6">
    <source>
        <dbReference type="SAM" id="Phobius"/>
    </source>
</evidence>
<evidence type="ECO:0000256" key="2">
    <source>
        <dbReference type="ARBA" id="ARBA00022481"/>
    </source>
</evidence>
<dbReference type="GO" id="GO:0015627">
    <property type="term" value="C:type II protein secretion system complex"/>
    <property type="evidence" value="ECO:0007669"/>
    <property type="project" value="InterPro"/>
</dbReference>
<dbReference type="RefSeq" id="WP_179615401.1">
    <property type="nucleotide sequence ID" value="NZ_CP059163.1"/>
</dbReference>
<protein>
    <submittedName>
        <fullName evidence="7">Prepilin-type N-terminal cleavage/methylation domain-containing protein</fullName>
    </submittedName>
</protein>
<accession>A0A7Y9JQQ9</accession>
<dbReference type="Gene3D" id="3.30.700.10">
    <property type="entry name" value="Glycoprotein, Type 4 Pilin"/>
    <property type="match status" value="1"/>
</dbReference>
<proteinExistence type="predicted"/>
<dbReference type="InterPro" id="IPR012902">
    <property type="entry name" value="N_methyl_site"/>
</dbReference>
<dbReference type="InterPro" id="IPR045584">
    <property type="entry name" value="Pilin-like"/>
</dbReference>
<dbReference type="NCBIfam" id="TIGR02532">
    <property type="entry name" value="IV_pilin_GFxxxE"/>
    <property type="match status" value="1"/>
</dbReference>
<evidence type="ECO:0000256" key="5">
    <source>
        <dbReference type="ARBA" id="ARBA00023136"/>
    </source>
</evidence>
<dbReference type="GO" id="GO:0015628">
    <property type="term" value="P:protein secretion by the type II secretion system"/>
    <property type="evidence" value="ECO:0007669"/>
    <property type="project" value="InterPro"/>
</dbReference>
<name>A0A7Y9JQQ9_9ACTN</name>
<feature type="transmembrane region" description="Helical" evidence="6">
    <location>
        <begin position="20"/>
        <end position="41"/>
    </location>
</feature>
<evidence type="ECO:0000256" key="1">
    <source>
        <dbReference type="ARBA" id="ARBA00004167"/>
    </source>
</evidence>
<dbReference type="Proteomes" id="UP000516957">
    <property type="component" value="Unassembled WGS sequence"/>
</dbReference>
<evidence type="ECO:0000256" key="4">
    <source>
        <dbReference type="ARBA" id="ARBA00022989"/>
    </source>
</evidence>
<dbReference type="InterPro" id="IPR000983">
    <property type="entry name" value="Bac_GSPG_pilin"/>
</dbReference>
<comment type="subcellular location">
    <subcellularLocation>
        <location evidence="1">Membrane</location>
        <topology evidence="1">Single-pass membrane protein</topology>
    </subcellularLocation>
</comment>
<sequence>MRTAPSTTPETKKDQGFTLIELLVVVVIIGILAAIAIPVFLNQREKAVDSGIQSDLKALATTQETHYVDARAYSVDPAELKTAGFTPTKGNVIGVAIAAGGKAYCLKGTNAGGSKDFYYASDDGGLSDAQSGACTGLLDADFTDVSNA</sequence>
<gene>
    <name evidence="7" type="ORF">BKA08_001908</name>
</gene>
<dbReference type="SUPFAM" id="SSF54523">
    <property type="entry name" value="Pili subunits"/>
    <property type="match status" value="1"/>
</dbReference>